<keyword evidence="1" id="KW-0472">Membrane</keyword>
<proteinExistence type="predicted"/>
<organism evidence="2">
    <name type="scientific">Salinicola endophyticus</name>
    <dbReference type="NCBI Taxonomy" id="1949083"/>
    <lineage>
        <taxon>Bacteria</taxon>
        <taxon>Pseudomonadati</taxon>
        <taxon>Pseudomonadota</taxon>
        <taxon>Gammaproteobacteria</taxon>
        <taxon>Oceanospirillales</taxon>
        <taxon>Halomonadaceae</taxon>
        <taxon>Salinicola</taxon>
    </lineage>
</organism>
<keyword evidence="1" id="KW-1133">Transmembrane helix</keyword>
<feature type="transmembrane region" description="Helical" evidence="1">
    <location>
        <begin position="39"/>
        <end position="55"/>
    </location>
</feature>
<evidence type="ECO:0008006" key="3">
    <source>
        <dbReference type="Google" id="ProtNLM"/>
    </source>
</evidence>
<evidence type="ECO:0000256" key="1">
    <source>
        <dbReference type="SAM" id="Phobius"/>
    </source>
</evidence>
<gene>
    <name evidence="2" type="ORF">ABV408_07775</name>
</gene>
<accession>A0AB74UIR3</accession>
<dbReference type="RefSeq" id="WP_353981855.1">
    <property type="nucleotide sequence ID" value="NZ_CP159578.1"/>
</dbReference>
<evidence type="ECO:0000313" key="2">
    <source>
        <dbReference type="EMBL" id="XCJ81070.1"/>
    </source>
</evidence>
<dbReference type="EMBL" id="CP159578">
    <property type="protein sequence ID" value="XCJ81070.1"/>
    <property type="molecule type" value="Genomic_DNA"/>
</dbReference>
<protein>
    <recommendedName>
        <fullName evidence="3">Toxin CptA</fullName>
    </recommendedName>
</protein>
<name>A0AB74UIR3_9GAMM</name>
<dbReference type="AlphaFoldDB" id="A0AB74UIR3"/>
<feature type="transmembrane region" description="Helical" evidence="1">
    <location>
        <begin position="15"/>
        <end position="33"/>
    </location>
</feature>
<sequence>MPRTLTAIGVRRSRLALALGAGWVVALLLFAVRFLAPDVALGVGLAGLAGLVWEWNRQPRWRCLRCRDEHGRQQWEISGDGRTWREVHCRPLRVAPWVCGLALDGRHWWLWPDACKSADRRALRLRLVAELDASRDKAATKR</sequence>
<reference evidence="2" key="1">
    <citation type="submission" date="2024-06" db="EMBL/GenBank/DDBJ databases">
        <title>Complete genome of Salinicola endophyticus HNIBRBA4755.</title>
        <authorList>
            <person name="Shin S.Y."/>
            <person name="Kang H."/>
            <person name="Song J."/>
        </authorList>
    </citation>
    <scope>NUCLEOTIDE SEQUENCE</scope>
    <source>
        <strain evidence="2">HNIBRBA4755</strain>
    </source>
</reference>
<keyword evidence="1" id="KW-0812">Transmembrane</keyword>